<dbReference type="PANTHER" id="PTHR13369:SF3">
    <property type="entry name" value="METHYLTRANSFERASE DOMAIN-CONTAINING PROTEIN"/>
    <property type="match status" value="1"/>
</dbReference>
<accession>A0A0C1GYS2</accession>
<dbReference type="PANTHER" id="PTHR13369">
    <property type="match status" value="1"/>
</dbReference>
<dbReference type="Pfam" id="PF13679">
    <property type="entry name" value="Methyltransf_32"/>
    <property type="match status" value="1"/>
</dbReference>
<reference evidence="2 3" key="1">
    <citation type="journal article" date="2014" name="Mol. Biol. Evol.">
        <title>Massive expansion of Ubiquitination-related gene families within the Chlamydiae.</title>
        <authorList>
            <person name="Domman D."/>
            <person name="Collingro A."/>
            <person name="Lagkouvardos I."/>
            <person name="Gehre L."/>
            <person name="Weinmaier T."/>
            <person name="Rattei T."/>
            <person name="Subtil A."/>
            <person name="Horn M."/>
        </authorList>
    </citation>
    <scope>NUCLEOTIDE SEQUENCE [LARGE SCALE GENOMIC DNA]</scope>
    <source>
        <strain evidence="2 3">EI2</strain>
    </source>
</reference>
<organism evidence="2 3">
    <name type="scientific">Candidatus Protochlamydia amoebophila</name>
    <dbReference type="NCBI Taxonomy" id="362787"/>
    <lineage>
        <taxon>Bacteria</taxon>
        <taxon>Pseudomonadati</taxon>
        <taxon>Chlamydiota</taxon>
        <taxon>Chlamydiia</taxon>
        <taxon>Parachlamydiales</taxon>
        <taxon>Parachlamydiaceae</taxon>
        <taxon>Candidatus Protochlamydia</taxon>
    </lineage>
</organism>
<dbReference type="EMBL" id="JSAN01000149">
    <property type="protein sequence ID" value="KIC70739.1"/>
    <property type="molecule type" value="Genomic_DNA"/>
</dbReference>
<proteinExistence type="predicted"/>
<evidence type="ECO:0000259" key="1">
    <source>
        <dbReference type="Pfam" id="PF13679"/>
    </source>
</evidence>
<protein>
    <recommendedName>
        <fullName evidence="1">Methyltransferase domain-containing protein</fullName>
    </recommendedName>
</protein>
<feature type="domain" description="Methyltransferase" evidence="1">
    <location>
        <begin position="153"/>
        <end position="289"/>
    </location>
</feature>
<dbReference type="AlphaFoldDB" id="A0A0C1GYS2"/>
<sequence length="392" mass="45372">MYMSIDLDSLLKEILDRQELVMGILSSPFVKEKQKMMLRPLLIKGQIAYQLTTQLEDKAAHQNYFTQEALKYLREIIPHFKQTFLYTASADYHILVSKKKHLTILKKPPTKSPLSLSHNRSKNYLLEEGVPISFLIELGIMNQQGKIYPQKQDKFRQINRFLEMVDDIICHFNPSLPIHIVDFGCGKAYLTFSLFYFLKVCKGYFVQMHGVDLKKDVIEFCNQLTHKLGYAKHLKFNVGDVNHFNIHQPVDFVISLHACDTATDAALEKAVRWGAKVILSVPCCQHELFRQVKNEALDPLLKHGILKERFAALATDAVRVQLLEALGYQTQIMEFIDVEHTPKNLLIRAIKQTYSTQSQHVLEKYRIFKEMLNIIPSLEQRFQKELFGETSG</sequence>
<dbReference type="SUPFAM" id="SSF53335">
    <property type="entry name" value="S-adenosyl-L-methionine-dependent methyltransferases"/>
    <property type="match status" value="1"/>
</dbReference>
<name>A0A0C1GYS2_9BACT</name>
<dbReference type="InterPro" id="IPR029063">
    <property type="entry name" value="SAM-dependent_MTases_sf"/>
</dbReference>
<dbReference type="Gene3D" id="3.40.50.150">
    <property type="entry name" value="Vaccinia Virus protein VP39"/>
    <property type="match status" value="1"/>
</dbReference>
<dbReference type="GO" id="GO:0005737">
    <property type="term" value="C:cytoplasm"/>
    <property type="evidence" value="ECO:0007669"/>
    <property type="project" value="TreeGrafter"/>
</dbReference>
<comment type="caution">
    <text evidence="2">The sequence shown here is derived from an EMBL/GenBank/DDBJ whole genome shotgun (WGS) entry which is preliminary data.</text>
</comment>
<gene>
    <name evidence="2" type="ORF">DB44_GD00140</name>
</gene>
<evidence type="ECO:0000313" key="3">
    <source>
        <dbReference type="Proteomes" id="UP000031465"/>
    </source>
</evidence>
<dbReference type="InterPro" id="IPR025714">
    <property type="entry name" value="Methyltranfer_dom"/>
</dbReference>
<dbReference type="CDD" id="cd02440">
    <property type="entry name" value="AdoMet_MTases"/>
    <property type="match status" value="1"/>
</dbReference>
<dbReference type="PATRIC" id="fig|362787.3.peg.2057"/>
<evidence type="ECO:0000313" key="2">
    <source>
        <dbReference type="EMBL" id="KIC70739.1"/>
    </source>
</evidence>
<dbReference type="Proteomes" id="UP000031465">
    <property type="component" value="Unassembled WGS sequence"/>
</dbReference>